<keyword evidence="1" id="KW-0472">Membrane</keyword>
<evidence type="ECO:0000259" key="3">
    <source>
        <dbReference type="PROSITE" id="PS50842"/>
    </source>
</evidence>
<sequence>MAIQLHSSLVSLTALLILSLSSISLTSAQDSGTATYYTPPSTLMIAAASDEFWNDGGACGQMYQVTCLSGTNEGTPEPCLGSGSVVVKIVDHCPPGSCRGTIDLSQEAFESIADTNAGVINISYQQSYKWSKRILKVLGWWILLIVSRLVILVILFPTLYHFFSHLFILAYKIFIHIIY</sequence>
<evidence type="ECO:0000256" key="1">
    <source>
        <dbReference type="SAM" id="Phobius"/>
    </source>
</evidence>
<dbReference type="SMART" id="SM00837">
    <property type="entry name" value="DPBB_1"/>
    <property type="match status" value="1"/>
</dbReference>
<dbReference type="InterPro" id="IPR007112">
    <property type="entry name" value="Expansin/allergen_DPBB_dom"/>
</dbReference>
<keyword evidence="1" id="KW-0812">Transmembrane</keyword>
<dbReference type="CDD" id="cd22269">
    <property type="entry name" value="DPBB_EG45-like"/>
    <property type="match status" value="1"/>
</dbReference>
<gene>
    <name evidence="4" type="ORF">PVL29_004567</name>
</gene>
<evidence type="ECO:0000313" key="5">
    <source>
        <dbReference type="Proteomes" id="UP001168098"/>
    </source>
</evidence>
<proteinExistence type="predicted"/>
<dbReference type="InterPro" id="IPR009009">
    <property type="entry name" value="RlpA-like_DPBB"/>
</dbReference>
<dbReference type="Gene3D" id="2.40.40.10">
    <property type="entry name" value="RlpA-like domain"/>
    <property type="match status" value="1"/>
</dbReference>
<comment type="caution">
    <text evidence="4">The sequence shown here is derived from an EMBL/GenBank/DDBJ whole genome shotgun (WGS) entry which is preliminary data.</text>
</comment>
<evidence type="ECO:0000256" key="2">
    <source>
        <dbReference type="SAM" id="SignalP"/>
    </source>
</evidence>
<organism evidence="4 5">
    <name type="scientific">Vitis rotundifolia</name>
    <name type="common">Muscadine grape</name>
    <dbReference type="NCBI Taxonomy" id="103349"/>
    <lineage>
        <taxon>Eukaryota</taxon>
        <taxon>Viridiplantae</taxon>
        <taxon>Streptophyta</taxon>
        <taxon>Embryophyta</taxon>
        <taxon>Tracheophyta</taxon>
        <taxon>Spermatophyta</taxon>
        <taxon>Magnoliopsida</taxon>
        <taxon>eudicotyledons</taxon>
        <taxon>Gunneridae</taxon>
        <taxon>Pentapetalae</taxon>
        <taxon>rosids</taxon>
        <taxon>Vitales</taxon>
        <taxon>Vitaceae</taxon>
        <taxon>Viteae</taxon>
        <taxon>Vitis</taxon>
    </lineage>
</organism>
<keyword evidence="2" id="KW-0732">Signal</keyword>
<reference evidence="4 5" key="1">
    <citation type="journal article" date="2023" name="BMC Biotechnol.">
        <title>Vitis rotundifolia cv Carlos genome sequencing.</title>
        <authorList>
            <person name="Huff M."/>
            <person name="Hulse-Kemp A."/>
            <person name="Scheffler B."/>
            <person name="Youngblood R."/>
            <person name="Simpson S."/>
            <person name="Babiker E."/>
            <person name="Staton M."/>
        </authorList>
    </citation>
    <scope>NUCLEOTIDE SEQUENCE [LARGE SCALE GENOMIC DNA]</scope>
    <source>
        <tissue evidence="4">Leaf</tissue>
    </source>
</reference>
<dbReference type="PANTHER" id="PTHR47295:SF4">
    <property type="entry name" value="EXPANSIN-LIKE EG45 DOMAIN-CONTAINING PROTEIN"/>
    <property type="match status" value="1"/>
</dbReference>
<dbReference type="GO" id="GO:0048046">
    <property type="term" value="C:apoplast"/>
    <property type="evidence" value="ECO:0007669"/>
    <property type="project" value="InterPro"/>
</dbReference>
<protein>
    <recommendedName>
        <fullName evidence="3">Expansin-like EG45 domain-containing protein</fullName>
    </recommendedName>
</protein>
<feature type="signal peptide" evidence="2">
    <location>
        <begin position="1"/>
        <end position="28"/>
    </location>
</feature>
<dbReference type="Pfam" id="PF03330">
    <property type="entry name" value="DPBB_1"/>
    <property type="match status" value="1"/>
</dbReference>
<accession>A0AA39AAH6</accession>
<dbReference type="PROSITE" id="PS50842">
    <property type="entry name" value="EXPANSIN_EG45"/>
    <property type="match status" value="1"/>
</dbReference>
<dbReference type="Proteomes" id="UP001168098">
    <property type="component" value="Unassembled WGS sequence"/>
</dbReference>
<dbReference type="PANTHER" id="PTHR47295">
    <property type="entry name" value="EG45-LIKE DOMAIN CONTAINING PROTEIN 1-RELATED"/>
    <property type="match status" value="1"/>
</dbReference>
<dbReference type="AlphaFoldDB" id="A0AA39AAH6"/>
<feature type="domain" description="Expansin-like EG45" evidence="3">
    <location>
        <begin position="28"/>
        <end position="126"/>
    </location>
</feature>
<dbReference type="GO" id="GO:0009627">
    <property type="term" value="P:systemic acquired resistance"/>
    <property type="evidence" value="ECO:0007669"/>
    <property type="project" value="InterPro"/>
</dbReference>
<dbReference type="InterPro" id="IPR036908">
    <property type="entry name" value="RlpA-like_sf"/>
</dbReference>
<dbReference type="EMBL" id="JARBHA010000004">
    <property type="protein sequence ID" value="KAJ9702883.1"/>
    <property type="molecule type" value="Genomic_DNA"/>
</dbReference>
<feature type="chain" id="PRO_5041305904" description="Expansin-like EG45 domain-containing protein" evidence="2">
    <location>
        <begin position="29"/>
        <end position="179"/>
    </location>
</feature>
<dbReference type="InterPro" id="IPR044206">
    <property type="entry name" value="EGC1/2"/>
</dbReference>
<dbReference type="SUPFAM" id="SSF50685">
    <property type="entry name" value="Barwin-like endoglucanases"/>
    <property type="match status" value="1"/>
</dbReference>
<name>A0AA39AAH6_VITRO</name>
<keyword evidence="5" id="KW-1185">Reference proteome</keyword>
<keyword evidence="1" id="KW-1133">Transmembrane helix</keyword>
<feature type="transmembrane region" description="Helical" evidence="1">
    <location>
        <begin position="138"/>
        <end position="163"/>
    </location>
</feature>
<evidence type="ECO:0000313" key="4">
    <source>
        <dbReference type="EMBL" id="KAJ9702883.1"/>
    </source>
</evidence>